<accession>A0A7G9G9V7</accession>
<dbReference type="KEGG" id="whj:H9Q79_11715"/>
<reference evidence="1 2" key="1">
    <citation type="submission" date="2020-08" db="EMBL/GenBank/DDBJ databases">
        <authorList>
            <person name="Liu C."/>
            <person name="Sun Q."/>
        </authorList>
    </citation>
    <scope>NUCLEOTIDE SEQUENCE [LARGE SCALE GENOMIC DNA]</scope>
    <source>
        <strain evidence="1 2">NSJ-29</strain>
    </source>
</reference>
<dbReference type="Proteomes" id="UP000515860">
    <property type="component" value="Chromosome"/>
</dbReference>
<dbReference type="RefSeq" id="WP_249328353.1">
    <property type="nucleotide sequence ID" value="NZ_CP060635.1"/>
</dbReference>
<dbReference type="EMBL" id="CP060635">
    <property type="protein sequence ID" value="QNM07589.1"/>
    <property type="molecule type" value="Genomic_DNA"/>
</dbReference>
<evidence type="ECO:0000313" key="1">
    <source>
        <dbReference type="EMBL" id="QNM07589.1"/>
    </source>
</evidence>
<evidence type="ECO:0000313" key="2">
    <source>
        <dbReference type="Proteomes" id="UP000515860"/>
    </source>
</evidence>
<proteinExistence type="predicted"/>
<name>A0A7G9G9V7_9FIRM</name>
<organism evidence="1 2">
    <name type="scientific">Wansuia hejianensis</name>
    <dbReference type="NCBI Taxonomy" id="2763667"/>
    <lineage>
        <taxon>Bacteria</taxon>
        <taxon>Bacillati</taxon>
        <taxon>Bacillota</taxon>
        <taxon>Clostridia</taxon>
        <taxon>Lachnospirales</taxon>
        <taxon>Lachnospiraceae</taxon>
        <taxon>Wansuia</taxon>
    </lineage>
</organism>
<protein>
    <submittedName>
        <fullName evidence="1">Uncharacterized protein</fullName>
    </submittedName>
</protein>
<gene>
    <name evidence="1" type="ORF">H9Q79_11715</name>
</gene>
<sequence length="49" mass="5468">MTKKRACLLVLLLVLAAALCLGGFYLYKSSQGHERPVHGILVLREIWGE</sequence>
<keyword evidence="2" id="KW-1185">Reference proteome</keyword>
<dbReference type="AlphaFoldDB" id="A0A7G9G9V7"/>